<gene>
    <name evidence="3" type="ORF">ONE63_004491</name>
</gene>
<feature type="region of interest" description="Disordered" evidence="1">
    <location>
        <begin position="47"/>
        <end position="78"/>
    </location>
</feature>
<dbReference type="SUPFAM" id="SSF54236">
    <property type="entry name" value="Ubiquitin-like"/>
    <property type="match status" value="1"/>
</dbReference>
<dbReference type="Proteomes" id="UP001075354">
    <property type="component" value="Chromosome 15"/>
</dbReference>
<sequence>MATITVKCINGQKVEQRVNTRTTTVNSLKQRVQESTGLAEQRQRLMHMGRNMNEGSRTLKSYNVKNGELRPPSYRLFR</sequence>
<dbReference type="InterPro" id="IPR029071">
    <property type="entry name" value="Ubiquitin-like_domsf"/>
</dbReference>
<dbReference type="InterPro" id="IPR000626">
    <property type="entry name" value="Ubiquitin-like_dom"/>
</dbReference>
<dbReference type="SMART" id="SM00213">
    <property type="entry name" value="UBQ"/>
    <property type="match status" value="1"/>
</dbReference>
<comment type="caution">
    <text evidence="3">The sequence shown here is derived from an EMBL/GenBank/DDBJ whole genome shotgun (WGS) entry which is preliminary data.</text>
</comment>
<proteinExistence type="predicted"/>
<dbReference type="CDD" id="cd17039">
    <property type="entry name" value="Ubl_ubiquitin_like"/>
    <property type="match status" value="1"/>
</dbReference>
<dbReference type="AlphaFoldDB" id="A0AAV7X9W3"/>
<dbReference type="Pfam" id="PF00240">
    <property type="entry name" value="ubiquitin"/>
    <property type="match status" value="1"/>
</dbReference>
<accession>A0AAV7X9W3</accession>
<reference evidence="3" key="1">
    <citation type="submission" date="2022-12" db="EMBL/GenBank/DDBJ databases">
        <title>Chromosome-level genome assembly of the bean flower thrips Megalurothrips usitatus.</title>
        <authorList>
            <person name="Ma L."/>
            <person name="Liu Q."/>
            <person name="Li H."/>
            <person name="Cai W."/>
        </authorList>
    </citation>
    <scope>NUCLEOTIDE SEQUENCE</scope>
    <source>
        <strain evidence="3">Cailab_2022a</strain>
    </source>
</reference>
<dbReference type="Gene3D" id="3.10.20.90">
    <property type="entry name" value="Phosphatidylinositol 3-kinase Catalytic Subunit, Chain A, domain 1"/>
    <property type="match status" value="1"/>
</dbReference>
<feature type="compositionally biased region" description="Polar residues" evidence="1">
    <location>
        <begin position="53"/>
        <end position="64"/>
    </location>
</feature>
<dbReference type="PROSITE" id="PS50053">
    <property type="entry name" value="UBIQUITIN_2"/>
    <property type="match status" value="1"/>
</dbReference>
<organism evidence="3 4">
    <name type="scientific">Megalurothrips usitatus</name>
    <name type="common">bean blossom thrips</name>
    <dbReference type="NCBI Taxonomy" id="439358"/>
    <lineage>
        <taxon>Eukaryota</taxon>
        <taxon>Metazoa</taxon>
        <taxon>Ecdysozoa</taxon>
        <taxon>Arthropoda</taxon>
        <taxon>Hexapoda</taxon>
        <taxon>Insecta</taxon>
        <taxon>Pterygota</taxon>
        <taxon>Neoptera</taxon>
        <taxon>Paraneoptera</taxon>
        <taxon>Thysanoptera</taxon>
        <taxon>Terebrantia</taxon>
        <taxon>Thripoidea</taxon>
        <taxon>Thripidae</taxon>
        <taxon>Megalurothrips</taxon>
    </lineage>
</organism>
<feature type="domain" description="Ubiquitin-like" evidence="2">
    <location>
        <begin position="2"/>
        <end position="67"/>
    </location>
</feature>
<evidence type="ECO:0000313" key="3">
    <source>
        <dbReference type="EMBL" id="KAJ1520290.1"/>
    </source>
</evidence>
<dbReference type="EMBL" id="JAPTSV010000015">
    <property type="protein sequence ID" value="KAJ1520290.1"/>
    <property type="molecule type" value="Genomic_DNA"/>
</dbReference>
<keyword evidence="4" id="KW-1185">Reference proteome</keyword>
<evidence type="ECO:0000313" key="4">
    <source>
        <dbReference type="Proteomes" id="UP001075354"/>
    </source>
</evidence>
<evidence type="ECO:0000256" key="1">
    <source>
        <dbReference type="SAM" id="MobiDB-lite"/>
    </source>
</evidence>
<name>A0AAV7X9W3_9NEOP</name>
<protein>
    <recommendedName>
        <fullName evidence="2">Ubiquitin-like domain-containing protein</fullName>
    </recommendedName>
</protein>
<evidence type="ECO:0000259" key="2">
    <source>
        <dbReference type="PROSITE" id="PS50053"/>
    </source>
</evidence>